<evidence type="ECO:0000259" key="7">
    <source>
        <dbReference type="PROSITE" id="PS50157"/>
    </source>
</evidence>
<feature type="domain" description="C2H2-type" evidence="7">
    <location>
        <begin position="69"/>
        <end position="98"/>
    </location>
</feature>
<dbReference type="Proteomes" id="UP000184063">
    <property type="component" value="Unassembled WGS sequence"/>
</dbReference>
<evidence type="ECO:0000256" key="5">
    <source>
        <dbReference type="ARBA" id="ARBA00022833"/>
    </source>
</evidence>
<dbReference type="Pfam" id="PF00096">
    <property type="entry name" value="zf-C2H2"/>
    <property type="match status" value="4"/>
</dbReference>
<dbReference type="GO" id="GO:0000981">
    <property type="term" value="F:DNA-binding transcription factor activity, RNA polymerase II-specific"/>
    <property type="evidence" value="ECO:0007669"/>
    <property type="project" value="TreeGrafter"/>
</dbReference>
<dbReference type="SUPFAM" id="SSF57667">
    <property type="entry name" value="beta-beta-alpha zinc fingers"/>
    <property type="match status" value="3"/>
</dbReference>
<evidence type="ECO:0000256" key="1">
    <source>
        <dbReference type="ARBA" id="ARBA00022553"/>
    </source>
</evidence>
<dbReference type="FunFam" id="3.30.160.60:FF:002343">
    <property type="entry name" value="Zinc finger protein 33A"/>
    <property type="match status" value="1"/>
</dbReference>
<dbReference type="FunFam" id="3.30.160.60:FF:001049">
    <property type="entry name" value="zinc finger protein 319"/>
    <property type="match status" value="1"/>
</dbReference>
<dbReference type="InterPro" id="IPR036236">
    <property type="entry name" value="Znf_C2H2_sf"/>
</dbReference>
<dbReference type="SMART" id="SM00355">
    <property type="entry name" value="ZnF_C2H2"/>
    <property type="match status" value="4"/>
</dbReference>
<evidence type="ECO:0000256" key="6">
    <source>
        <dbReference type="PROSITE-ProRule" id="PRU00042"/>
    </source>
</evidence>
<gene>
    <name evidence="8" type="ORF">ASPFODRAFT_66032</name>
</gene>
<feature type="domain" description="C2H2-type" evidence="7">
    <location>
        <begin position="9"/>
        <end position="38"/>
    </location>
</feature>
<dbReference type="PROSITE" id="PS50157">
    <property type="entry name" value="ZINC_FINGER_C2H2_2"/>
    <property type="match status" value="4"/>
</dbReference>
<dbReference type="Gene3D" id="3.30.160.60">
    <property type="entry name" value="Classic Zinc Finger"/>
    <property type="match status" value="4"/>
</dbReference>
<evidence type="ECO:0000313" key="8">
    <source>
        <dbReference type="EMBL" id="OJZ79654.1"/>
    </source>
</evidence>
<sequence>MKIGNKRGFYCTWEHCNKVFNRKSDFRRHYRVHTNERPYKCTVKDCNKSFVQRSALVVHSRTHTGEKPHVCNHRECNKAFSDSSSLARHRRIHTGERPYICPEPTCDRAFCRKATLTKHQNRLHTPTSVTPLPSEDLVSERLYQGKVVIPVPKGYYLLAQQPPYPRIPSLSLPLYAHQNLHKTPVPLQDLAPIMSQHILVTSQVDIQLAQQHYMQLAPPQLNDPDCQGYLSNGASATLP</sequence>
<feature type="domain" description="C2H2-type" evidence="7">
    <location>
        <begin position="99"/>
        <end position="125"/>
    </location>
</feature>
<dbReference type="VEuPathDB" id="FungiDB:ASPFODRAFT_66032"/>
<dbReference type="PANTHER" id="PTHR23235">
    <property type="entry name" value="KRUEPPEL-LIKE TRANSCRIPTION FACTOR"/>
    <property type="match status" value="1"/>
</dbReference>
<feature type="domain" description="C2H2-type" evidence="7">
    <location>
        <begin position="39"/>
        <end position="68"/>
    </location>
</feature>
<keyword evidence="1" id="KW-0597">Phosphoprotein</keyword>
<dbReference type="PANTHER" id="PTHR23235:SF178">
    <property type="entry name" value="C2H2-TYPE DOMAIN-CONTAINING PROTEIN-RELATED"/>
    <property type="match status" value="1"/>
</dbReference>
<protein>
    <recommendedName>
        <fullName evidence="7">C2H2-type domain-containing protein</fullName>
    </recommendedName>
</protein>
<dbReference type="FunFam" id="3.30.160.60:FF:000690">
    <property type="entry name" value="Zinc finger protein 354C"/>
    <property type="match status" value="1"/>
</dbReference>
<name>A0A1M3SYQ8_ASPLC</name>
<proteinExistence type="predicted"/>
<organism evidence="8 9">
    <name type="scientific">Aspergillus luchuensis (strain CBS 106.47)</name>
    <dbReference type="NCBI Taxonomy" id="1137211"/>
    <lineage>
        <taxon>Eukaryota</taxon>
        <taxon>Fungi</taxon>
        <taxon>Dikarya</taxon>
        <taxon>Ascomycota</taxon>
        <taxon>Pezizomycotina</taxon>
        <taxon>Eurotiomycetes</taxon>
        <taxon>Eurotiomycetidae</taxon>
        <taxon>Eurotiales</taxon>
        <taxon>Aspergillaceae</taxon>
        <taxon>Aspergillus</taxon>
        <taxon>Aspergillus subgen. Circumdati</taxon>
    </lineage>
</organism>
<accession>A0A1M3SYQ8</accession>
<keyword evidence="4 6" id="KW-0863">Zinc-finger</keyword>
<evidence type="ECO:0000313" key="9">
    <source>
        <dbReference type="Proteomes" id="UP000184063"/>
    </source>
</evidence>
<dbReference type="GO" id="GO:0000978">
    <property type="term" value="F:RNA polymerase II cis-regulatory region sequence-specific DNA binding"/>
    <property type="evidence" value="ECO:0007669"/>
    <property type="project" value="TreeGrafter"/>
</dbReference>
<dbReference type="EMBL" id="KV878279">
    <property type="protein sequence ID" value="OJZ79654.1"/>
    <property type="molecule type" value="Genomic_DNA"/>
</dbReference>
<keyword evidence="3" id="KW-0677">Repeat</keyword>
<evidence type="ECO:0000256" key="4">
    <source>
        <dbReference type="ARBA" id="ARBA00022771"/>
    </source>
</evidence>
<evidence type="ECO:0000256" key="3">
    <source>
        <dbReference type="ARBA" id="ARBA00022737"/>
    </source>
</evidence>
<dbReference type="PROSITE" id="PS00028">
    <property type="entry name" value="ZINC_FINGER_C2H2_1"/>
    <property type="match status" value="4"/>
</dbReference>
<dbReference type="OrthoDB" id="3437960at2759"/>
<keyword evidence="2" id="KW-0479">Metal-binding</keyword>
<evidence type="ECO:0000256" key="2">
    <source>
        <dbReference type="ARBA" id="ARBA00022723"/>
    </source>
</evidence>
<dbReference type="GO" id="GO:0008270">
    <property type="term" value="F:zinc ion binding"/>
    <property type="evidence" value="ECO:0007669"/>
    <property type="project" value="UniProtKB-KW"/>
</dbReference>
<dbReference type="AlphaFoldDB" id="A0A1M3SYQ8"/>
<dbReference type="InterPro" id="IPR013087">
    <property type="entry name" value="Znf_C2H2_type"/>
</dbReference>
<reference evidence="9" key="1">
    <citation type="journal article" date="2017" name="Genome Biol.">
        <title>Comparative genomics reveals high biological diversity and specific adaptations in the industrially and medically important fungal genus Aspergillus.</title>
        <authorList>
            <person name="de Vries R.P."/>
            <person name="Riley R."/>
            <person name="Wiebenga A."/>
            <person name="Aguilar-Osorio G."/>
            <person name="Amillis S."/>
            <person name="Uchima C.A."/>
            <person name="Anderluh G."/>
            <person name="Asadollahi M."/>
            <person name="Askin M."/>
            <person name="Barry K."/>
            <person name="Battaglia E."/>
            <person name="Bayram O."/>
            <person name="Benocci T."/>
            <person name="Braus-Stromeyer S.A."/>
            <person name="Caldana C."/>
            <person name="Canovas D."/>
            <person name="Cerqueira G.C."/>
            <person name="Chen F."/>
            <person name="Chen W."/>
            <person name="Choi C."/>
            <person name="Clum A."/>
            <person name="Dos Santos R.A."/>
            <person name="Damasio A.R."/>
            <person name="Diallinas G."/>
            <person name="Emri T."/>
            <person name="Fekete E."/>
            <person name="Flipphi M."/>
            <person name="Freyberg S."/>
            <person name="Gallo A."/>
            <person name="Gournas C."/>
            <person name="Habgood R."/>
            <person name="Hainaut M."/>
            <person name="Harispe M.L."/>
            <person name="Henrissat B."/>
            <person name="Hilden K.S."/>
            <person name="Hope R."/>
            <person name="Hossain A."/>
            <person name="Karabika E."/>
            <person name="Karaffa L."/>
            <person name="Karanyi Z."/>
            <person name="Krasevec N."/>
            <person name="Kuo A."/>
            <person name="Kusch H."/>
            <person name="LaButti K."/>
            <person name="Lagendijk E.L."/>
            <person name="Lapidus A."/>
            <person name="Levasseur A."/>
            <person name="Lindquist E."/>
            <person name="Lipzen A."/>
            <person name="Logrieco A.F."/>
            <person name="MacCabe A."/>
            <person name="Maekelae M.R."/>
            <person name="Malavazi I."/>
            <person name="Melin P."/>
            <person name="Meyer V."/>
            <person name="Mielnichuk N."/>
            <person name="Miskei M."/>
            <person name="Molnar A.P."/>
            <person name="Mule G."/>
            <person name="Ngan C.Y."/>
            <person name="Orejas M."/>
            <person name="Orosz E."/>
            <person name="Ouedraogo J.P."/>
            <person name="Overkamp K.M."/>
            <person name="Park H.-S."/>
            <person name="Perrone G."/>
            <person name="Piumi F."/>
            <person name="Punt P.J."/>
            <person name="Ram A.F."/>
            <person name="Ramon A."/>
            <person name="Rauscher S."/>
            <person name="Record E."/>
            <person name="Riano-Pachon D.M."/>
            <person name="Robert V."/>
            <person name="Roehrig J."/>
            <person name="Ruller R."/>
            <person name="Salamov A."/>
            <person name="Salih N.S."/>
            <person name="Samson R.A."/>
            <person name="Sandor E."/>
            <person name="Sanguinetti M."/>
            <person name="Schuetze T."/>
            <person name="Sepcic K."/>
            <person name="Shelest E."/>
            <person name="Sherlock G."/>
            <person name="Sophianopoulou V."/>
            <person name="Squina F.M."/>
            <person name="Sun H."/>
            <person name="Susca A."/>
            <person name="Todd R.B."/>
            <person name="Tsang A."/>
            <person name="Unkles S.E."/>
            <person name="van de Wiele N."/>
            <person name="van Rossen-Uffink D."/>
            <person name="Oliveira J.V."/>
            <person name="Vesth T.C."/>
            <person name="Visser J."/>
            <person name="Yu J.-H."/>
            <person name="Zhou M."/>
            <person name="Andersen M.R."/>
            <person name="Archer D.B."/>
            <person name="Baker S.E."/>
            <person name="Benoit I."/>
            <person name="Brakhage A.A."/>
            <person name="Braus G.H."/>
            <person name="Fischer R."/>
            <person name="Frisvad J.C."/>
            <person name="Goldman G.H."/>
            <person name="Houbraken J."/>
            <person name="Oakley B."/>
            <person name="Pocsi I."/>
            <person name="Scazzocchio C."/>
            <person name="Seiboth B."/>
            <person name="vanKuyk P.A."/>
            <person name="Wortman J."/>
            <person name="Dyer P.S."/>
            <person name="Grigoriev I.V."/>
        </authorList>
    </citation>
    <scope>NUCLEOTIDE SEQUENCE [LARGE SCALE GENOMIC DNA]</scope>
    <source>
        <strain evidence="9">CBS 106.47</strain>
    </source>
</reference>
<keyword evidence="5" id="KW-0862">Zinc</keyword>